<dbReference type="CDD" id="cd06583">
    <property type="entry name" value="PGRP"/>
    <property type="match status" value="1"/>
</dbReference>
<proteinExistence type="inferred from homology"/>
<dbReference type="InterPro" id="IPR002502">
    <property type="entry name" value="Amidase_domain"/>
</dbReference>
<name>A0A6G3X2S0_9ACTN</name>
<dbReference type="AlphaFoldDB" id="A0A6G3X2S0"/>
<sequence length="283" mass="30510">MKLVTRAQWGARDYRLPNGATLYSGQRRGVKLHYLGTPYTDRQHTQCAAYVRQIQSQHMDGNGWSDLGYSFLVCTHGYVYEGRGLRRRNSANGNTTLNNQDYAVLLMVGSAGLTKPTDEQLHGARDAIDYCRSEGPAGAWLGGHRDGYATSCPGDAVYAWARAGAPRPAAPTVPQPPQEEEMKLSDQIRLGDWIPKYWPTDKGLQDRQIPVDVALGSGYAHSRKAAENTTAILAQLGAQQATIDKLVDAIGTGGGLTAAEIKAAAEAGAQAALDRLGDALKEN</sequence>
<dbReference type="GO" id="GO:0008745">
    <property type="term" value="F:N-acetylmuramoyl-L-alanine amidase activity"/>
    <property type="evidence" value="ECO:0007669"/>
    <property type="project" value="InterPro"/>
</dbReference>
<organism evidence="3">
    <name type="scientific">Streptomyces sp. SID7499</name>
    <dbReference type="NCBI Taxonomy" id="2706086"/>
    <lineage>
        <taxon>Bacteria</taxon>
        <taxon>Bacillati</taxon>
        <taxon>Actinomycetota</taxon>
        <taxon>Actinomycetes</taxon>
        <taxon>Kitasatosporales</taxon>
        <taxon>Streptomycetaceae</taxon>
        <taxon>Streptomyces</taxon>
    </lineage>
</organism>
<comment type="similarity">
    <text evidence="1">Belongs to the N-acetylmuramoyl-L-alanine amidase 2 family.</text>
</comment>
<feature type="domain" description="Peptidoglycan recognition protein family" evidence="2">
    <location>
        <begin position="1"/>
        <end position="148"/>
    </location>
</feature>
<dbReference type="InterPro" id="IPR015510">
    <property type="entry name" value="PGRP"/>
</dbReference>
<dbReference type="PANTHER" id="PTHR11022">
    <property type="entry name" value="PEPTIDOGLYCAN RECOGNITION PROTEIN"/>
    <property type="match status" value="1"/>
</dbReference>
<dbReference type="GO" id="GO:0008270">
    <property type="term" value="F:zinc ion binding"/>
    <property type="evidence" value="ECO:0007669"/>
    <property type="project" value="InterPro"/>
</dbReference>
<dbReference type="InterPro" id="IPR036505">
    <property type="entry name" value="Amidase/PGRP_sf"/>
</dbReference>
<dbReference type="SMART" id="SM00701">
    <property type="entry name" value="PGRP"/>
    <property type="match status" value="1"/>
</dbReference>
<protein>
    <submittedName>
        <fullName evidence="3">N-acetylmuramoyl-L-alanine amidase</fullName>
    </submittedName>
</protein>
<dbReference type="EMBL" id="JAAGMN010003906">
    <property type="protein sequence ID" value="NEE11984.1"/>
    <property type="molecule type" value="Genomic_DNA"/>
</dbReference>
<comment type="caution">
    <text evidence="3">The sequence shown here is derived from an EMBL/GenBank/DDBJ whole genome shotgun (WGS) entry which is preliminary data.</text>
</comment>
<gene>
    <name evidence="3" type="ORF">G3M58_36700</name>
</gene>
<dbReference type="SUPFAM" id="SSF55846">
    <property type="entry name" value="N-acetylmuramoyl-L-alanine amidase-like"/>
    <property type="match status" value="1"/>
</dbReference>
<dbReference type="GO" id="GO:0009253">
    <property type="term" value="P:peptidoglycan catabolic process"/>
    <property type="evidence" value="ECO:0007669"/>
    <property type="project" value="InterPro"/>
</dbReference>
<dbReference type="Gene3D" id="3.40.80.10">
    <property type="entry name" value="Peptidoglycan recognition protein-like"/>
    <property type="match status" value="1"/>
</dbReference>
<dbReference type="InterPro" id="IPR006619">
    <property type="entry name" value="PGRP_domain_met/bac"/>
</dbReference>
<dbReference type="PANTHER" id="PTHR11022:SF75">
    <property type="entry name" value="PEPTIDOGLYCAN-RECOGNITION PROTEIN SB1-RELATED"/>
    <property type="match status" value="1"/>
</dbReference>
<evidence type="ECO:0000259" key="2">
    <source>
        <dbReference type="SMART" id="SM00701"/>
    </source>
</evidence>
<reference evidence="3" key="1">
    <citation type="submission" date="2020-01" db="EMBL/GenBank/DDBJ databases">
        <title>Insect and environment-associated Actinomycetes.</title>
        <authorList>
            <person name="Currrie C."/>
            <person name="Chevrette M."/>
            <person name="Carlson C."/>
            <person name="Stubbendieck R."/>
            <person name="Wendt-Pienkowski E."/>
        </authorList>
    </citation>
    <scope>NUCLEOTIDE SEQUENCE</scope>
    <source>
        <strain evidence="3">SID7499</strain>
    </source>
</reference>
<evidence type="ECO:0000313" key="3">
    <source>
        <dbReference type="EMBL" id="NEE11984.1"/>
    </source>
</evidence>
<accession>A0A6G3X2S0</accession>
<evidence type="ECO:0000256" key="1">
    <source>
        <dbReference type="ARBA" id="ARBA00007553"/>
    </source>
</evidence>